<reference evidence="8" key="1">
    <citation type="submission" date="2022-03" db="EMBL/GenBank/DDBJ databases">
        <authorList>
            <person name="Martin C."/>
        </authorList>
    </citation>
    <scope>NUCLEOTIDE SEQUENCE</scope>
</reference>
<evidence type="ECO:0000256" key="6">
    <source>
        <dbReference type="ARBA" id="ARBA00047319"/>
    </source>
</evidence>
<dbReference type="EMBL" id="CAIIXF020000007">
    <property type="protein sequence ID" value="CAH1788033.1"/>
    <property type="molecule type" value="Genomic_DNA"/>
</dbReference>
<dbReference type="GO" id="GO:0006631">
    <property type="term" value="P:fatty acid metabolic process"/>
    <property type="evidence" value="ECO:0007669"/>
    <property type="project" value="TreeGrafter"/>
</dbReference>
<evidence type="ECO:0000256" key="7">
    <source>
        <dbReference type="ARBA" id="ARBA00048277"/>
    </source>
</evidence>
<dbReference type="OrthoDB" id="10253869at2759"/>
<dbReference type="PANTHER" id="PTHR43201">
    <property type="entry name" value="ACYL-COA SYNTHETASE"/>
    <property type="match status" value="1"/>
</dbReference>
<protein>
    <recommendedName>
        <fullName evidence="5">Medium-chain acyl-CoA ligase ACSF2, mitochondrial</fullName>
        <ecNumber evidence="4">6.2.1.2</ecNumber>
    </recommendedName>
</protein>
<evidence type="ECO:0000256" key="5">
    <source>
        <dbReference type="ARBA" id="ARBA00039638"/>
    </source>
</evidence>
<comment type="catalytic activity">
    <reaction evidence="6">
        <text>octanoate + ATP + CoA = octanoyl-CoA + AMP + diphosphate</text>
        <dbReference type="Rhea" id="RHEA:33631"/>
        <dbReference type="ChEBI" id="CHEBI:25646"/>
        <dbReference type="ChEBI" id="CHEBI:30616"/>
        <dbReference type="ChEBI" id="CHEBI:33019"/>
        <dbReference type="ChEBI" id="CHEBI:57287"/>
        <dbReference type="ChEBI" id="CHEBI:57386"/>
        <dbReference type="ChEBI" id="CHEBI:456215"/>
    </reaction>
</comment>
<gene>
    <name evidence="8" type="ORF">OFUS_LOCUS13639</name>
</gene>
<proteinExistence type="inferred from homology"/>
<dbReference type="InterPro" id="IPR045851">
    <property type="entry name" value="AMP-bd_C_sf"/>
</dbReference>
<dbReference type="PROSITE" id="PS00455">
    <property type="entry name" value="AMP_BINDING"/>
    <property type="match status" value="1"/>
</dbReference>
<comment type="function">
    <text evidence="3">Acyl-CoA synthases catalyze the initial reaction in fatty acid metabolism, by forming a thioester with CoA. Has some preference toward medium-chain substrates. Plays a role in adipocyte differentiation.</text>
</comment>
<keyword evidence="2" id="KW-0436">Ligase</keyword>
<dbReference type="InterPro" id="IPR000873">
    <property type="entry name" value="AMP-dep_synth/lig_dom"/>
</dbReference>
<evidence type="ECO:0000256" key="2">
    <source>
        <dbReference type="ARBA" id="ARBA00022598"/>
    </source>
</evidence>
<evidence type="ECO:0000313" key="8">
    <source>
        <dbReference type="EMBL" id="CAH1788033.1"/>
    </source>
</evidence>
<dbReference type="AlphaFoldDB" id="A0A8J1ULW6"/>
<comment type="similarity">
    <text evidence="1">Belongs to the ATP-dependent AMP-binding enzyme family.</text>
</comment>
<accession>A0A8J1ULW6</accession>
<dbReference type="InterPro" id="IPR025110">
    <property type="entry name" value="AMP-bd_C"/>
</dbReference>
<comment type="catalytic activity">
    <reaction evidence="7">
        <text>a medium-chain fatty acid + ATP + CoA = a medium-chain fatty acyl-CoA + AMP + diphosphate</text>
        <dbReference type="Rhea" id="RHEA:48340"/>
        <dbReference type="ChEBI" id="CHEBI:30616"/>
        <dbReference type="ChEBI" id="CHEBI:33019"/>
        <dbReference type="ChEBI" id="CHEBI:57287"/>
        <dbReference type="ChEBI" id="CHEBI:59558"/>
        <dbReference type="ChEBI" id="CHEBI:90546"/>
        <dbReference type="ChEBI" id="CHEBI:456215"/>
        <dbReference type="EC" id="6.2.1.2"/>
    </reaction>
</comment>
<comment type="caution">
    <text evidence="8">The sequence shown here is derived from an EMBL/GenBank/DDBJ whole genome shotgun (WGS) entry which is preliminary data.</text>
</comment>
<evidence type="ECO:0000256" key="4">
    <source>
        <dbReference type="ARBA" id="ARBA00039009"/>
    </source>
</evidence>
<evidence type="ECO:0000256" key="1">
    <source>
        <dbReference type="ARBA" id="ARBA00006432"/>
    </source>
</evidence>
<evidence type="ECO:0000313" key="9">
    <source>
        <dbReference type="Proteomes" id="UP000749559"/>
    </source>
</evidence>
<dbReference type="InterPro" id="IPR042099">
    <property type="entry name" value="ANL_N_sf"/>
</dbReference>
<name>A0A8J1ULW6_OWEFU</name>
<dbReference type="Proteomes" id="UP000749559">
    <property type="component" value="Unassembled WGS sequence"/>
</dbReference>
<dbReference type="EC" id="6.2.1.2" evidence="4"/>
<dbReference type="Gene3D" id="3.30.300.30">
    <property type="match status" value="1"/>
</dbReference>
<dbReference type="Pfam" id="PF13193">
    <property type="entry name" value="AMP-binding_C"/>
    <property type="match status" value="1"/>
</dbReference>
<evidence type="ECO:0000256" key="3">
    <source>
        <dbReference type="ARBA" id="ARBA00037247"/>
    </source>
</evidence>
<sequence length="537" mass="58773">MYSLKKTLYQLVVESAEKFPSRDAIVCIEDNVRVTFSELKQKVDSFAGGLAESGVSSGDNFVIWGPNCLEWIVAQYAVSKVGAIFTGLNPTYSPVEAAQILNQIKCNTILCLSVGEKSTYGILRAICPDIMEQESGKIQCKAIPTLRRVIVDSAEAKPGTVRMEELMSTEQTTSIQTDDLNPDDIATLQLTSGTTGQPKSVSLTHSQIISSAYMSGTVFGSDKQTHKLCMPGPLFRCGIMVGASVTMALFGTTLVLPSRMPNPMTMLKAVQDEKCTVVSGNPPMIAAILKHPQFSTFDLSSLEIILIGGAKLSAWMLGQVKEKINPKYIFRAVLMTEASGMCIHSTKQDTFEQIRDTDGKPIPGLEAKIVGVHGESVEYECIGELFLRGPNIMKEYFNNQQKSNDALEDGWLKTGDLASMTEDGFVTIVDRKNDIISRNGNVVYPSTIEAAIRTSKAIADVQVVGVPGQNGEEICAFVKCNPGAETVSIEDIGKICQESRVDSPTQFMIVDEFPRTPTKKVQKYKLRELFLQQNRQN</sequence>
<keyword evidence="9" id="KW-1185">Reference proteome</keyword>
<dbReference type="SUPFAM" id="SSF56801">
    <property type="entry name" value="Acetyl-CoA synthetase-like"/>
    <property type="match status" value="1"/>
</dbReference>
<dbReference type="Pfam" id="PF00501">
    <property type="entry name" value="AMP-binding"/>
    <property type="match status" value="1"/>
</dbReference>
<dbReference type="GO" id="GO:0031956">
    <property type="term" value="F:medium-chain fatty acid-CoA ligase activity"/>
    <property type="evidence" value="ECO:0007669"/>
    <property type="project" value="UniProtKB-EC"/>
</dbReference>
<dbReference type="PANTHER" id="PTHR43201:SF5">
    <property type="entry name" value="MEDIUM-CHAIN ACYL-COA LIGASE ACSF2, MITOCHONDRIAL"/>
    <property type="match status" value="1"/>
</dbReference>
<organism evidence="8 9">
    <name type="scientific">Owenia fusiformis</name>
    <name type="common">Polychaete worm</name>
    <dbReference type="NCBI Taxonomy" id="6347"/>
    <lineage>
        <taxon>Eukaryota</taxon>
        <taxon>Metazoa</taxon>
        <taxon>Spiralia</taxon>
        <taxon>Lophotrochozoa</taxon>
        <taxon>Annelida</taxon>
        <taxon>Polychaeta</taxon>
        <taxon>Sedentaria</taxon>
        <taxon>Canalipalpata</taxon>
        <taxon>Sabellida</taxon>
        <taxon>Oweniida</taxon>
        <taxon>Oweniidae</taxon>
        <taxon>Owenia</taxon>
    </lineage>
</organism>
<dbReference type="InterPro" id="IPR020845">
    <property type="entry name" value="AMP-binding_CS"/>
</dbReference>
<dbReference type="Gene3D" id="3.40.50.12780">
    <property type="entry name" value="N-terminal domain of ligase-like"/>
    <property type="match status" value="1"/>
</dbReference>